<keyword evidence="3" id="KW-1185">Reference proteome</keyword>
<dbReference type="Proteomes" id="UP001204151">
    <property type="component" value="Unassembled WGS sequence"/>
</dbReference>
<dbReference type="InterPro" id="IPR021953">
    <property type="entry name" value="DUF3570"/>
</dbReference>
<dbReference type="RefSeq" id="WP_258817519.1">
    <property type="nucleotide sequence ID" value="NZ_JANUGW010000010.1"/>
</dbReference>
<feature type="chain" id="PRO_5046624782" evidence="1">
    <location>
        <begin position="32"/>
        <end position="384"/>
    </location>
</feature>
<accession>A0ABT1ZSN0</accession>
<gene>
    <name evidence="2" type="ORF">NX784_15145</name>
</gene>
<keyword evidence="1" id="KW-0732">Signal</keyword>
<dbReference type="EMBL" id="JANUGW010000010">
    <property type="protein sequence ID" value="MCS0582925.1"/>
    <property type="molecule type" value="Genomic_DNA"/>
</dbReference>
<evidence type="ECO:0000313" key="3">
    <source>
        <dbReference type="Proteomes" id="UP001204151"/>
    </source>
</evidence>
<comment type="caution">
    <text evidence="2">The sequence shown here is derived from an EMBL/GenBank/DDBJ whole genome shotgun (WGS) entry which is preliminary data.</text>
</comment>
<proteinExistence type="predicted"/>
<dbReference type="Pfam" id="PF12094">
    <property type="entry name" value="DUF3570"/>
    <property type="match status" value="1"/>
</dbReference>
<evidence type="ECO:0000313" key="2">
    <source>
        <dbReference type="EMBL" id="MCS0582925.1"/>
    </source>
</evidence>
<evidence type="ECO:0000256" key="1">
    <source>
        <dbReference type="SAM" id="SignalP"/>
    </source>
</evidence>
<reference evidence="2 3" key="1">
    <citation type="submission" date="2022-08" db="EMBL/GenBank/DDBJ databases">
        <title>Reclassification of Massilia species as members of the genera Telluria, Duganella, Pseudoduganella, Mokoshia gen. nov. and Zemynaea gen. nov. using orthogonal and non-orthogonal genome-based approaches.</title>
        <authorList>
            <person name="Bowman J.P."/>
        </authorList>
    </citation>
    <scope>NUCLEOTIDE SEQUENCE [LARGE SCALE GENOMIC DNA]</scope>
    <source>
        <strain evidence="2 3">JCM 31316</strain>
    </source>
</reference>
<protein>
    <submittedName>
        <fullName evidence="2">DUF3570 domain-containing protein</fullName>
    </submittedName>
</protein>
<feature type="signal peptide" evidence="1">
    <location>
        <begin position="1"/>
        <end position="31"/>
    </location>
</feature>
<sequence length="384" mass="41916">MTTSLQERDAPPLAASLLAAALLLPGVQALADEPPAGGSISLRYLDYADRQSGLDRIHAHSPSIAVTAPVASDWSIEGTLTADDVSGASPRYHTAISGASHMHDERKAGDVAATRYFRRGTLTAGAAYSTEHDYVSRALSLNGTVSSEDNNTTWAFGLAGSRDSINPVNHVVADEHKRTVSVLAGVTRVLTPNDIGQLTLTRTNGSGYYNDPYKLFDNRPRSRRENTVLLRWNHYVDATGGTTRLGYRYFSDSYRIRAHTLSAEYVQPLADGWSLVPELRLYSQSAAYFYYDPVYDASLGAPFPPGFSNGADPNRLTSPDQRLSGFGAVTAGLKVVREIGKLWTVDVKVEGYEQRGSWRLFHDGSPGLAPLHARMLQVGLTRRW</sequence>
<organism evidence="2 3">
    <name type="scientific">Massilia pinisoli</name>
    <dbReference type="NCBI Taxonomy" id="1772194"/>
    <lineage>
        <taxon>Bacteria</taxon>
        <taxon>Pseudomonadati</taxon>
        <taxon>Pseudomonadota</taxon>
        <taxon>Betaproteobacteria</taxon>
        <taxon>Burkholderiales</taxon>
        <taxon>Oxalobacteraceae</taxon>
        <taxon>Telluria group</taxon>
        <taxon>Massilia</taxon>
    </lineage>
</organism>
<name>A0ABT1ZSN0_9BURK</name>